<dbReference type="FunFam" id="2.60.40.10:FF:000012">
    <property type="entry name" value="titin isoform X1"/>
    <property type="match status" value="1"/>
</dbReference>
<accession>A0A3P9LKY6</accession>
<evidence type="ECO:0000256" key="1">
    <source>
        <dbReference type="ARBA" id="ARBA00022737"/>
    </source>
</evidence>
<proteinExistence type="predicted"/>
<evidence type="ECO:0000256" key="2">
    <source>
        <dbReference type="ARBA" id="ARBA00023319"/>
    </source>
</evidence>
<dbReference type="PROSITE" id="PS50835">
    <property type="entry name" value="IG_LIKE"/>
    <property type="match status" value="1"/>
</dbReference>
<evidence type="ECO:0000259" key="3">
    <source>
        <dbReference type="PROSITE" id="PS50835"/>
    </source>
</evidence>
<feature type="domain" description="Ig-like" evidence="3">
    <location>
        <begin position="409"/>
        <end position="498"/>
    </location>
</feature>
<dbReference type="FunFam" id="2.60.40.10:FF:000135">
    <property type="entry name" value="Titin a"/>
    <property type="match status" value="1"/>
</dbReference>
<dbReference type="SUPFAM" id="SSF48726">
    <property type="entry name" value="Immunoglobulin"/>
    <property type="match status" value="2"/>
</dbReference>
<reference evidence="5 6" key="2">
    <citation type="submission" date="2017-04" db="EMBL/GenBank/DDBJ databases">
        <title>CpG methylation of centromeres and impact of large insertions on vertebrate speciation.</title>
        <authorList>
            <person name="Ichikawa K."/>
            <person name="Yoshimura J."/>
            <person name="Morishita S."/>
        </authorList>
    </citation>
    <scope>NUCLEOTIDE SEQUENCE</scope>
    <source>
        <strain evidence="5 6">HNI</strain>
    </source>
</reference>
<dbReference type="Pfam" id="PF07679">
    <property type="entry name" value="I-set"/>
    <property type="match status" value="2"/>
</dbReference>
<dbReference type="PANTHER" id="PTHR14340">
    <property type="entry name" value="MICROFIBRIL-ASSOCIATED GLYCOPROTEIN 3"/>
    <property type="match status" value="1"/>
</dbReference>
<evidence type="ECO:0000259" key="4">
    <source>
        <dbReference type="PROSITE" id="PS50853"/>
    </source>
</evidence>
<dbReference type="InterPro" id="IPR013783">
    <property type="entry name" value="Ig-like_fold"/>
</dbReference>
<organism evidence="5 6">
    <name type="scientific">Oryzias latipes</name>
    <name type="common">Japanese rice fish</name>
    <name type="synonym">Japanese killifish</name>
    <dbReference type="NCBI Taxonomy" id="8090"/>
    <lineage>
        <taxon>Eukaryota</taxon>
        <taxon>Metazoa</taxon>
        <taxon>Chordata</taxon>
        <taxon>Craniata</taxon>
        <taxon>Vertebrata</taxon>
        <taxon>Euteleostomi</taxon>
        <taxon>Actinopterygii</taxon>
        <taxon>Neopterygii</taxon>
        <taxon>Teleostei</taxon>
        <taxon>Neoteleostei</taxon>
        <taxon>Acanthomorphata</taxon>
        <taxon>Ovalentaria</taxon>
        <taxon>Atherinomorphae</taxon>
        <taxon>Beloniformes</taxon>
        <taxon>Adrianichthyidae</taxon>
        <taxon>Oryziinae</taxon>
        <taxon>Oryzias</taxon>
    </lineage>
</organism>
<dbReference type="InterPro" id="IPR007110">
    <property type="entry name" value="Ig-like_dom"/>
</dbReference>
<feature type="domain" description="Fibronectin type-III" evidence="4">
    <location>
        <begin position="1"/>
        <end position="54"/>
    </location>
</feature>
<keyword evidence="2" id="KW-0393">Immunoglobulin domain</keyword>
<keyword evidence="1" id="KW-0677">Repeat</keyword>
<dbReference type="SUPFAM" id="SSF49265">
    <property type="entry name" value="Fibronectin type III"/>
    <property type="match status" value="2"/>
</dbReference>
<dbReference type="SMART" id="SM00409">
    <property type="entry name" value="IG"/>
    <property type="match status" value="2"/>
</dbReference>
<protein>
    <submittedName>
        <fullName evidence="5">Uncharacterized protein</fullName>
    </submittedName>
</protein>
<sequence length="505" mass="56591">MRWVRVNRELVAECSLLVTKLRKGCEYDFRVSAENAAGLSPPSEPSATFRALDPLVVPSRPTKPKIVNSTKDSVSIVWKPPTSDGGAPILGYSVEFREYLRKPEPELSQINSWCICLNPPASVTNILFTDPPYEPCKLRWLDSTKTSITLGWSKPEWDGGSEITSYMVEKLVEGQQEWEMITSKGEVKTTEYTVHQLQPNVNYFFRVSAVNSAGRGEPLEMTEAVQEAQIDSDVAMRTHYIVKAGKDVELCVPLKGRPAPIASWSKEEECIDCNPKYEFHHSDSTTVLVMRDVTRLDTGKYTVMIQNGVGEPKTLTLSVKVQDTPAQCRNLVLKDVSRGKVTLVWERPLLDGGADITNYIVEKRDSSKRSYSAVTNKCTDTTYTIEDLSEKTSYFFRVLAENENGVGDPCDTREKYFEGLSVKAGENLKLKVTVTGRPIPKVIWYKDDVEITKKMMDITNIPGSSTLFVRDADRTYRGLYTIEATNGSGTKKESILVQVQGTQFI</sequence>
<feature type="domain" description="Fibronectin type-III" evidence="4">
    <location>
        <begin position="134"/>
        <end position="231"/>
    </location>
</feature>
<dbReference type="InterPro" id="IPR036179">
    <property type="entry name" value="Ig-like_dom_sf"/>
</dbReference>
<evidence type="ECO:0000313" key="5">
    <source>
        <dbReference type="Ensembl" id="ENSORLP00020021354.1"/>
    </source>
</evidence>
<dbReference type="Ensembl" id="ENSORLT00020014783.1">
    <property type="protein sequence ID" value="ENSORLP00020021354.1"/>
    <property type="gene ID" value="ENSORLG00020022283.1"/>
</dbReference>
<reference evidence="5" key="3">
    <citation type="submission" date="2025-08" db="UniProtKB">
        <authorList>
            <consortium name="Ensembl"/>
        </authorList>
    </citation>
    <scope>IDENTIFICATION</scope>
    <source>
        <strain evidence="5">HNI</strain>
    </source>
</reference>
<reference key="1">
    <citation type="journal article" date="2007" name="Nature">
        <title>The medaka draft genome and insights into vertebrate genome evolution.</title>
        <authorList>
            <person name="Kasahara M."/>
            <person name="Naruse K."/>
            <person name="Sasaki S."/>
            <person name="Nakatani Y."/>
            <person name="Qu W."/>
            <person name="Ahsan B."/>
            <person name="Yamada T."/>
            <person name="Nagayasu Y."/>
            <person name="Doi K."/>
            <person name="Kasai Y."/>
            <person name="Jindo T."/>
            <person name="Kobayashi D."/>
            <person name="Shimada A."/>
            <person name="Toyoda A."/>
            <person name="Kuroki Y."/>
            <person name="Fujiyama A."/>
            <person name="Sasaki T."/>
            <person name="Shimizu A."/>
            <person name="Asakawa S."/>
            <person name="Shimizu N."/>
            <person name="Hashimoto S."/>
            <person name="Yang J."/>
            <person name="Lee Y."/>
            <person name="Matsushima K."/>
            <person name="Sugano S."/>
            <person name="Sakaizumi M."/>
            <person name="Narita T."/>
            <person name="Ohishi K."/>
            <person name="Haga S."/>
            <person name="Ohta F."/>
            <person name="Nomoto H."/>
            <person name="Nogata K."/>
            <person name="Morishita T."/>
            <person name="Endo T."/>
            <person name="Shin-I T."/>
            <person name="Takeda H."/>
            <person name="Morishita S."/>
            <person name="Kohara Y."/>
        </authorList>
    </citation>
    <scope>NUCLEOTIDE SEQUENCE [LARGE SCALE GENOMIC DNA]</scope>
    <source>
        <strain>Hd-rR</strain>
    </source>
</reference>
<dbReference type="PANTHER" id="PTHR14340:SF13">
    <property type="entry name" value="TITIN"/>
    <property type="match status" value="1"/>
</dbReference>
<name>A0A3P9LKY6_ORYLA</name>
<dbReference type="AlphaFoldDB" id="A0A3P9LKY6"/>
<dbReference type="Gene3D" id="2.60.40.10">
    <property type="entry name" value="Immunoglobulins"/>
    <property type="match status" value="6"/>
</dbReference>
<dbReference type="PRINTS" id="PR00014">
    <property type="entry name" value="FNTYPEIII"/>
</dbReference>
<dbReference type="InterPro" id="IPR003961">
    <property type="entry name" value="FN3_dom"/>
</dbReference>
<dbReference type="CDD" id="cd00063">
    <property type="entry name" value="FN3"/>
    <property type="match status" value="3"/>
</dbReference>
<dbReference type="SMART" id="SM00060">
    <property type="entry name" value="FN3"/>
    <property type="match status" value="2"/>
</dbReference>
<dbReference type="Pfam" id="PF00041">
    <property type="entry name" value="fn3"/>
    <property type="match status" value="2"/>
</dbReference>
<reference evidence="5" key="4">
    <citation type="submission" date="2025-09" db="UniProtKB">
        <authorList>
            <consortium name="Ensembl"/>
        </authorList>
    </citation>
    <scope>IDENTIFICATION</scope>
    <source>
        <strain evidence="5">HNI</strain>
    </source>
</reference>
<dbReference type="FunFam" id="2.60.40.10:FF:000031">
    <property type="entry name" value="Myosin-binding protein C, slow type"/>
    <property type="match status" value="2"/>
</dbReference>
<dbReference type="InterPro" id="IPR013098">
    <property type="entry name" value="Ig_I-set"/>
</dbReference>
<dbReference type="PROSITE" id="PS50853">
    <property type="entry name" value="FN3"/>
    <property type="match status" value="3"/>
</dbReference>
<dbReference type="Proteomes" id="UP000265180">
    <property type="component" value="Chromosome 21"/>
</dbReference>
<feature type="domain" description="Fibronectin type-III" evidence="4">
    <location>
        <begin position="327"/>
        <end position="420"/>
    </location>
</feature>
<evidence type="ECO:0000313" key="6">
    <source>
        <dbReference type="Proteomes" id="UP000265180"/>
    </source>
</evidence>
<dbReference type="InterPro" id="IPR003599">
    <property type="entry name" value="Ig_sub"/>
</dbReference>
<dbReference type="InterPro" id="IPR036116">
    <property type="entry name" value="FN3_sf"/>
</dbReference>